<dbReference type="GO" id="GO:0016020">
    <property type="term" value="C:membrane"/>
    <property type="evidence" value="ECO:0007669"/>
    <property type="project" value="TreeGrafter"/>
</dbReference>
<dbReference type="GO" id="GO:0005874">
    <property type="term" value="C:microtubule"/>
    <property type="evidence" value="ECO:0007669"/>
    <property type="project" value="TreeGrafter"/>
</dbReference>
<dbReference type="Proteomes" id="UP000051530">
    <property type="component" value="Unassembled WGS sequence"/>
</dbReference>
<proteinExistence type="predicted"/>
<organism evidence="3 4">
    <name type="scientific">Pseudoloma neurophilia</name>
    <dbReference type="NCBI Taxonomy" id="146866"/>
    <lineage>
        <taxon>Eukaryota</taxon>
        <taxon>Fungi</taxon>
        <taxon>Fungi incertae sedis</taxon>
        <taxon>Microsporidia</taxon>
        <taxon>Pseudoloma</taxon>
    </lineage>
</organism>
<dbReference type="PANTHER" id="PTHR11566:SF21">
    <property type="entry name" value="DYNAMIN RELATED PROTEIN 1, ISOFORM A"/>
    <property type="match status" value="1"/>
</dbReference>
<accession>A0A0R0LSB2</accession>
<feature type="domain" description="Dynamin GTPase" evidence="2">
    <location>
        <begin position="130"/>
        <end position="329"/>
    </location>
</feature>
<dbReference type="InterPro" id="IPR001401">
    <property type="entry name" value="Dynamin_GTPase"/>
</dbReference>
<dbReference type="Gene3D" id="3.40.50.300">
    <property type="entry name" value="P-loop containing nucleotide triphosphate hydrolases"/>
    <property type="match status" value="1"/>
</dbReference>
<feature type="non-terminal residue" evidence="3">
    <location>
        <position position="331"/>
    </location>
</feature>
<feature type="region of interest" description="Disordered" evidence="1">
    <location>
        <begin position="154"/>
        <end position="175"/>
    </location>
</feature>
<dbReference type="SUPFAM" id="SSF52540">
    <property type="entry name" value="P-loop containing nucleoside triphosphate hydrolases"/>
    <property type="match status" value="1"/>
</dbReference>
<dbReference type="EMBL" id="LGUB01000964">
    <property type="protein sequence ID" value="KRH92387.1"/>
    <property type="molecule type" value="Genomic_DNA"/>
</dbReference>
<comment type="caution">
    <text evidence="3">The sequence shown here is derived from an EMBL/GenBank/DDBJ whole genome shotgun (WGS) entry which is preliminary data.</text>
</comment>
<dbReference type="InterPro" id="IPR045063">
    <property type="entry name" value="Dynamin_N"/>
</dbReference>
<dbReference type="Pfam" id="PF00350">
    <property type="entry name" value="Dynamin_N"/>
    <property type="match status" value="1"/>
</dbReference>
<dbReference type="AlphaFoldDB" id="A0A0R0LSB2"/>
<dbReference type="GO" id="GO:0008017">
    <property type="term" value="F:microtubule binding"/>
    <property type="evidence" value="ECO:0007669"/>
    <property type="project" value="TreeGrafter"/>
</dbReference>
<dbReference type="SMART" id="SM00053">
    <property type="entry name" value="DYNc"/>
    <property type="match status" value="1"/>
</dbReference>
<dbReference type="OrthoDB" id="5061070at2759"/>
<dbReference type="PRINTS" id="PR00195">
    <property type="entry name" value="DYNAMIN"/>
</dbReference>
<keyword evidence="4" id="KW-1185">Reference proteome</keyword>
<feature type="compositionally biased region" description="Polar residues" evidence="1">
    <location>
        <begin position="162"/>
        <end position="175"/>
    </location>
</feature>
<evidence type="ECO:0000256" key="1">
    <source>
        <dbReference type="SAM" id="MobiDB-lite"/>
    </source>
</evidence>
<dbReference type="GO" id="GO:0003924">
    <property type="term" value="F:GTPase activity"/>
    <property type="evidence" value="ECO:0007669"/>
    <property type="project" value="InterPro"/>
</dbReference>
<protein>
    <submittedName>
        <fullName evidence="3">Dynamin-like protein</fullName>
    </submittedName>
</protein>
<dbReference type="PANTHER" id="PTHR11566">
    <property type="entry name" value="DYNAMIN"/>
    <property type="match status" value="1"/>
</dbReference>
<reference evidence="3 4" key="1">
    <citation type="submission" date="2015-07" db="EMBL/GenBank/DDBJ databases">
        <title>The genome of Pseudoloma neurophilia, a relevant intracellular parasite of the zebrafish.</title>
        <authorList>
            <person name="Ndikumana S."/>
            <person name="Pelin A."/>
            <person name="Sanders J."/>
            <person name="Corradi N."/>
        </authorList>
    </citation>
    <scope>NUCLEOTIDE SEQUENCE [LARGE SCALE GENOMIC DNA]</scope>
    <source>
        <strain evidence="3 4">MK1</strain>
    </source>
</reference>
<name>A0A0R0LSB2_9MICR</name>
<dbReference type="GO" id="GO:0005737">
    <property type="term" value="C:cytoplasm"/>
    <property type="evidence" value="ECO:0007669"/>
    <property type="project" value="TreeGrafter"/>
</dbReference>
<gene>
    <name evidence="3" type="ORF">M153_6592000992</name>
</gene>
<sequence length="331" mass="37193">MHHNDNQQLNFPKLPKICVIGPQSSGKSTVLARLLGHDIFPIGNNLTTKCVIEIKLRNNCTISCYKKKKKTCVTDSNQQFNHLLKKLDLFEQLNRINSNSCDKNNTCDKKTDQSKKVQHLEEYAVFDDMPDKIIPIENVKQEIITRMNQKQPLQFESDAQKDSNSPLSSPNHKLPQNVTKKSHAFFSENLSSFSNPYHNLNISRKVIKVTVFLHNILPLTLVDTPGIIHIPKFGQNQNMALLSKAIAREYIQKCDLILSIINGSVDLVNSESLSLIKSEGCLDKTIGVLTKIDLGLVSEIEKILTNKEIPLRHGYFGLMSISSSGFLGDLA</sequence>
<dbReference type="InterPro" id="IPR022812">
    <property type="entry name" value="Dynamin"/>
</dbReference>
<dbReference type="VEuPathDB" id="MicrosporidiaDB:M153_6592000992"/>
<evidence type="ECO:0000313" key="4">
    <source>
        <dbReference type="Proteomes" id="UP000051530"/>
    </source>
</evidence>
<evidence type="ECO:0000313" key="3">
    <source>
        <dbReference type="EMBL" id="KRH92387.1"/>
    </source>
</evidence>
<dbReference type="GO" id="GO:0005525">
    <property type="term" value="F:GTP binding"/>
    <property type="evidence" value="ECO:0007669"/>
    <property type="project" value="InterPro"/>
</dbReference>
<evidence type="ECO:0000259" key="2">
    <source>
        <dbReference type="SMART" id="SM00053"/>
    </source>
</evidence>
<dbReference type="InterPro" id="IPR027417">
    <property type="entry name" value="P-loop_NTPase"/>
</dbReference>